<protein>
    <recommendedName>
        <fullName evidence="5">Secreted protein</fullName>
    </recommendedName>
</protein>
<evidence type="ECO:0000256" key="1">
    <source>
        <dbReference type="SAM" id="MobiDB-lite"/>
    </source>
</evidence>
<feature type="region of interest" description="Disordered" evidence="1">
    <location>
        <begin position="77"/>
        <end position="96"/>
    </location>
</feature>
<feature type="compositionally biased region" description="Basic and acidic residues" evidence="1">
    <location>
        <begin position="19"/>
        <end position="32"/>
    </location>
</feature>
<evidence type="ECO:0000256" key="2">
    <source>
        <dbReference type="SAM" id="SignalP"/>
    </source>
</evidence>
<dbReference type="Proteomes" id="UP000216725">
    <property type="component" value="Unassembled WGS sequence"/>
</dbReference>
<feature type="chain" id="PRO_5012221381" description="Secreted protein" evidence="2">
    <location>
        <begin position="17"/>
        <end position="96"/>
    </location>
</feature>
<accession>A0A261EUS8</accession>
<keyword evidence="2" id="KW-0732">Signal</keyword>
<feature type="region of interest" description="Disordered" evidence="1">
    <location>
        <begin position="19"/>
        <end position="67"/>
    </location>
</feature>
<evidence type="ECO:0000313" key="4">
    <source>
        <dbReference type="Proteomes" id="UP000216725"/>
    </source>
</evidence>
<gene>
    <name evidence="3" type="ORF">PSRA_1440</name>
</gene>
<dbReference type="EMBL" id="MWWR01000015">
    <property type="protein sequence ID" value="OZG50585.1"/>
    <property type="molecule type" value="Genomic_DNA"/>
</dbReference>
<sequence length="96" mass="10436">MVVLLVAVIVLLVAHAQSVKEDNPRRKKRDDSSNPSRAPRVAGANISFAPTGVGEDEEVKSPDNRVYVGNSSSVVEVHNFRNGTKEKARSSRSHRG</sequence>
<evidence type="ECO:0008006" key="5">
    <source>
        <dbReference type="Google" id="ProtNLM"/>
    </source>
</evidence>
<organism evidence="3 4">
    <name type="scientific">Pseudoscardovia radai</name>
    <dbReference type="NCBI Taxonomy" id="987066"/>
    <lineage>
        <taxon>Bacteria</taxon>
        <taxon>Bacillati</taxon>
        <taxon>Actinomycetota</taxon>
        <taxon>Actinomycetes</taxon>
        <taxon>Bifidobacteriales</taxon>
        <taxon>Bifidobacteriaceae</taxon>
        <taxon>Pseudoscardovia</taxon>
    </lineage>
</organism>
<comment type="caution">
    <text evidence="3">The sequence shown here is derived from an EMBL/GenBank/DDBJ whole genome shotgun (WGS) entry which is preliminary data.</text>
</comment>
<name>A0A261EUS8_9BIFI</name>
<evidence type="ECO:0000313" key="3">
    <source>
        <dbReference type="EMBL" id="OZG50585.1"/>
    </source>
</evidence>
<feature type="signal peptide" evidence="2">
    <location>
        <begin position="1"/>
        <end position="16"/>
    </location>
</feature>
<proteinExistence type="predicted"/>
<dbReference type="AlphaFoldDB" id="A0A261EUS8"/>
<keyword evidence="4" id="KW-1185">Reference proteome</keyword>
<reference evidence="3 4" key="1">
    <citation type="journal article" date="2017" name="BMC Genomics">
        <title>Comparative genomic and phylogenomic analyses of the Bifidobacteriaceae family.</title>
        <authorList>
            <person name="Lugli G.A."/>
            <person name="Milani C."/>
            <person name="Turroni F."/>
            <person name="Duranti S."/>
            <person name="Mancabelli L."/>
            <person name="Mangifesta M."/>
            <person name="Ferrario C."/>
            <person name="Modesto M."/>
            <person name="Mattarelli P."/>
            <person name="Jiri K."/>
            <person name="van Sinderen D."/>
            <person name="Ventura M."/>
        </authorList>
    </citation>
    <scope>NUCLEOTIDE SEQUENCE [LARGE SCALE GENOMIC DNA]</scope>
    <source>
        <strain evidence="3 4">DSM 24742</strain>
    </source>
</reference>